<dbReference type="EMBL" id="JTCM02000017">
    <property type="protein sequence ID" value="NEU73025.1"/>
    <property type="molecule type" value="Genomic_DNA"/>
</dbReference>
<sequence length="63" mass="7750">MYVFLLFAYYCWLTIRFAVLLHQTFIGWIEEKIRQQDRVELPLMPMYAAIVIWHRQKGIKFLT</sequence>
<reference evidence="1 2" key="1">
    <citation type="journal article" date="2015" name="Genome Announc.">
        <title>Draft Genome Sequence of Cyanobacterium Hassallia byssoidea Strain VB512170, Isolated from Monuments in India.</title>
        <authorList>
            <person name="Singh D."/>
            <person name="Chandrababunaidu M.M."/>
            <person name="Panda A."/>
            <person name="Sen D."/>
            <person name="Bhattacharyya S."/>
            <person name="Adhikary S.P."/>
            <person name="Tripathy S."/>
        </authorList>
    </citation>
    <scope>NUCLEOTIDE SEQUENCE [LARGE SCALE GENOMIC DNA]</scope>
    <source>
        <strain evidence="1 2">VB512170</strain>
    </source>
</reference>
<organism evidence="1 2">
    <name type="scientific">Hassallia byssoidea VB512170</name>
    <dbReference type="NCBI Taxonomy" id="1304833"/>
    <lineage>
        <taxon>Bacteria</taxon>
        <taxon>Bacillati</taxon>
        <taxon>Cyanobacteriota</taxon>
        <taxon>Cyanophyceae</taxon>
        <taxon>Nostocales</taxon>
        <taxon>Tolypothrichaceae</taxon>
        <taxon>Hassallia</taxon>
    </lineage>
</organism>
<dbReference type="Proteomes" id="UP000031549">
    <property type="component" value="Unassembled WGS sequence"/>
</dbReference>
<name>A0A846H6V3_9CYAN</name>
<gene>
    <name evidence="1" type="ORF">PI95_010755</name>
</gene>
<evidence type="ECO:0000313" key="2">
    <source>
        <dbReference type="Proteomes" id="UP000031549"/>
    </source>
</evidence>
<proteinExistence type="predicted"/>
<protein>
    <submittedName>
        <fullName evidence="1">Uncharacterized protein</fullName>
    </submittedName>
</protein>
<comment type="caution">
    <text evidence="1">The sequence shown here is derived from an EMBL/GenBank/DDBJ whole genome shotgun (WGS) entry which is preliminary data.</text>
</comment>
<evidence type="ECO:0000313" key="1">
    <source>
        <dbReference type="EMBL" id="NEU73025.1"/>
    </source>
</evidence>
<keyword evidence="2" id="KW-1185">Reference proteome</keyword>
<dbReference type="AlphaFoldDB" id="A0A846H6V3"/>
<accession>A0A846H6V3</accession>
<dbReference type="RefSeq" id="WP_039748071.1">
    <property type="nucleotide sequence ID" value="NZ_JTCM02000017.1"/>
</dbReference>